<keyword evidence="4 7" id="KW-0233">DNA recombination</keyword>
<organism evidence="10 11">
    <name type="scientific">Caenorhabditis auriculariae</name>
    <dbReference type="NCBI Taxonomy" id="2777116"/>
    <lineage>
        <taxon>Eukaryota</taxon>
        <taxon>Metazoa</taxon>
        <taxon>Ecdysozoa</taxon>
        <taxon>Nematoda</taxon>
        <taxon>Chromadorea</taxon>
        <taxon>Rhabditida</taxon>
        <taxon>Rhabditina</taxon>
        <taxon>Rhabditomorpha</taxon>
        <taxon>Rhabditoidea</taxon>
        <taxon>Rhabditidae</taxon>
        <taxon>Peloderinae</taxon>
        <taxon>Caenorhabditis</taxon>
    </lineage>
</organism>
<evidence type="ECO:0000256" key="5">
    <source>
        <dbReference type="ARBA" id="ARBA00023204"/>
    </source>
</evidence>
<comment type="caution">
    <text evidence="10">The sequence shown here is derived from an EMBL/GenBank/DDBJ whole genome shotgun (WGS) entry which is preliminary data.</text>
</comment>
<keyword evidence="11" id="KW-1185">Reference proteome</keyword>
<dbReference type="InterPro" id="IPR027786">
    <property type="entry name" value="Nse4/EID"/>
</dbReference>
<comment type="subunit">
    <text evidence="7">Component of the SMC5-SMC6 complex.</text>
</comment>
<evidence type="ECO:0000256" key="8">
    <source>
        <dbReference type="SAM" id="MobiDB-lite"/>
    </source>
</evidence>
<dbReference type="GO" id="GO:0006310">
    <property type="term" value="P:DNA recombination"/>
    <property type="evidence" value="ECO:0007669"/>
    <property type="project" value="UniProtKB-UniRule"/>
</dbReference>
<keyword evidence="5 7" id="KW-0234">DNA repair</keyword>
<evidence type="ECO:0000313" key="10">
    <source>
        <dbReference type="EMBL" id="CAD6188386.1"/>
    </source>
</evidence>
<evidence type="ECO:0000313" key="11">
    <source>
        <dbReference type="Proteomes" id="UP000835052"/>
    </source>
</evidence>
<evidence type="ECO:0000256" key="1">
    <source>
        <dbReference type="ARBA" id="ARBA00004123"/>
    </source>
</evidence>
<dbReference type="PANTHER" id="PTHR16140">
    <property type="entry name" value="NON-STRUCTURAL MAINTENANCE OF CHROMOSOMES ELEMENT 4"/>
    <property type="match status" value="1"/>
</dbReference>
<sequence length="406" mass="46814">MSRQQKKVQRPRISTHPNDILQLCDAKPTHQAPVHEYLDDPEMAEENKMRVDASEDYHKSTMEIASMKIRETTERRMSVLSKAADVIEKRDLSLKTTMSTSLFSSEISLLGSMGTALKDTLHSMGGIVSVNPKEVAIKMRRNIDKTIEAHEHFQKKFKIDKENVNELMIDSGNSSDAEDSNEDEDEAEDDAPGEKKKFASRLIFVNRIRDILQDTGDMRDALYETDVGKKLLRRHFYPPLSEDAQRLDNFLPLVYSKKTQKEKAVRKIGQKEEKAELVKLADKAQATVLDEEISIGKELDHVSKCLRREIKKMGKKPINYFSFVIDPESFSKTVENVFYVSYLLKDRSVYMSFDENNVPLLNWKKWMDDTSLAKFNDENNCQAIMVFTYEDWKHLIQVLNISEACL</sequence>
<keyword evidence="6 7" id="KW-0539">Nucleus</keyword>
<dbReference type="AlphaFoldDB" id="A0A8S1GWX6"/>
<dbReference type="GO" id="GO:0006281">
    <property type="term" value="P:DNA repair"/>
    <property type="evidence" value="ECO:0007669"/>
    <property type="project" value="UniProtKB-UniRule"/>
</dbReference>
<dbReference type="InterPro" id="IPR014854">
    <property type="entry name" value="Nse4_C"/>
</dbReference>
<feature type="domain" description="Non-structural maintenance of chromosome element 4 C-terminal" evidence="9">
    <location>
        <begin position="317"/>
        <end position="405"/>
    </location>
</feature>
<keyword evidence="3 7" id="KW-0227">DNA damage</keyword>
<feature type="compositionally biased region" description="Acidic residues" evidence="8">
    <location>
        <begin position="176"/>
        <end position="191"/>
    </location>
</feature>
<dbReference type="GO" id="GO:0030915">
    <property type="term" value="C:Smc5-Smc6 complex"/>
    <property type="evidence" value="ECO:0007669"/>
    <property type="project" value="UniProtKB-UniRule"/>
</dbReference>
<name>A0A8S1GWX6_9PELO</name>
<evidence type="ECO:0000256" key="7">
    <source>
        <dbReference type="RuleBase" id="RU365071"/>
    </source>
</evidence>
<reference evidence="10" key="1">
    <citation type="submission" date="2020-10" db="EMBL/GenBank/DDBJ databases">
        <authorList>
            <person name="Kikuchi T."/>
        </authorList>
    </citation>
    <scope>NUCLEOTIDE SEQUENCE</scope>
    <source>
        <strain evidence="10">NKZ352</strain>
    </source>
</reference>
<evidence type="ECO:0000256" key="4">
    <source>
        <dbReference type="ARBA" id="ARBA00023172"/>
    </source>
</evidence>
<comment type="subcellular location">
    <subcellularLocation>
        <location evidence="1 7">Nucleus</location>
    </subcellularLocation>
</comment>
<dbReference type="PANTHER" id="PTHR16140:SF0">
    <property type="entry name" value="NON-STRUCTURAL MAINTENANCE OF CHROMOSOMES ELEMENT 4"/>
    <property type="match status" value="1"/>
</dbReference>
<proteinExistence type="inferred from homology"/>
<protein>
    <recommendedName>
        <fullName evidence="7">Non-structural maintenance of chromosomes element 4</fullName>
    </recommendedName>
</protein>
<dbReference type="Proteomes" id="UP000835052">
    <property type="component" value="Unassembled WGS sequence"/>
</dbReference>
<dbReference type="GO" id="GO:0005634">
    <property type="term" value="C:nucleus"/>
    <property type="evidence" value="ECO:0007669"/>
    <property type="project" value="UniProtKB-SubCell"/>
</dbReference>
<comment type="similarity">
    <text evidence="2 7">Belongs to the NSE4 family.</text>
</comment>
<evidence type="ECO:0000256" key="6">
    <source>
        <dbReference type="ARBA" id="ARBA00023242"/>
    </source>
</evidence>
<accession>A0A8S1GWX6</accession>
<evidence type="ECO:0000256" key="2">
    <source>
        <dbReference type="ARBA" id="ARBA00008997"/>
    </source>
</evidence>
<dbReference type="Pfam" id="PF08743">
    <property type="entry name" value="Nse4_C"/>
    <property type="match status" value="1"/>
</dbReference>
<evidence type="ECO:0000259" key="9">
    <source>
        <dbReference type="Pfam" id="PF08743"/>
    </source>
</evidence>
<feature type="region of interest" description="Disordered" evidence="8">
    <location>
        <begin position="170"/>
        <end position="193"/>
    </location>
</feature>
<dbReference type="OrthoDB" id="361242at2759"/>
<gene>
    <name evidence="10" type="ORF">CAUJ_LOCUS4305</name>
</gene>
<dbReference type="EMBL" id="CAJGYM010000008">
    <property type="protein sequence ID" value="CAD6188386.1"/>
    <property type="molecule type" value="Genomic_DNA"/>
</dbReference>
<evidence type="ECO:0000256" key="3">
    <source>
        <dbReference type="ARBA" id="ARBA00022763"/>
    </source>
</evidence>
<comment type="function">
    <text evidence="7">Component of the SMC5-SMC6 complex, that promotes sister chromatid alignment after DNA damage and facilitates double-stranded DNA breaks (DSBs) repair via homologous recombination between sister chromatids.</text>
</comment>